<dbReference type="SMART" id="SM00388">
    <property type="entry name" value="HisKA"/>
    <property type="match status" value="1"/>
</dbReference>
<dbReference type="NCBIfam" id="TIGR00229">
    <property type="entry name" value="sensory_box"/>
    <property type="match status" value="1"/>
</dbReference>
<dbReference type="Pfam" id="PF00989">
    <property type="entry name" value="PAS"/>
    <property type="match status" value="1"/>
</dbReference>
<dbReference type="EMBL" id="CP040098">
    <property type="protein sequence ID" value="QCQ22648.1"/>
    <property type="molecule type" value="Genomic_DNA"/>
</dbReference>
<dbReference type="SUPFAM" id="SSF55785">
    <property type="entry name" value="PYP-like sensor domain (PAS domain)"/>
    <property type="match status" value="1"/>
</dbReference>
<dbReference type="KEGG" id="dax:FDQ92_10990"/>
<dbReference type="Gene3D" id="3.30.565.10">
    <property type="entry name" value="Histidine kinase-like ATPase, C-terminal domain"/>
    <property type="match status" value="1"/>
</dbReference>
<feature type="transmembrane region" description="Helical" evidence="9">
    <location>
        <begin position="27"/>
        <end position="48"/>
    </location>
</feature>
<dbReference type="InterPro" id="IPR035965">
    <property type="entry name" value="PAS-like_dom_sf"/>
</dbReference>
<dbReference type="PRINTS" id="PR00344">
    <property type="entry name" value="BCTRLSENSOR"/>
</dbReference>
<evidence type="ECO:0000256" key="5">
    <source>
        <dbReference type="ARBA" id="ARBA00022741"/>
    </source>
</evidence>
<dbReference type="InterPro" id="IPR013767">
    <property type="entry name" value="PAS_fold"/>
</dbReference>
<dbReference type="GO" id="GO:0006355">
    <property type="term" value="P:regulation of DNA-templated transcription"/>
    <property type="evidence" value="ECO:0007669"/>
    <property type="project" value="InterPro"/>
</dbReference>
<reference evidence="12 13" key="1">
    <citation type="submission" date="2019-05" db="EMBL/GenBank/DDBJ databases">
        <title>The Complete Genome Sequence of the n-alkane-degrading Desulfoglaeba alkanexedens ALDC reveals multiple alkylsuccinate synthase gene clusters.</title>
        <authorList>
            <person name="Callaghan A.V."/>
            <person name="Davidova I.A."/>
            <person name="Duncan K.E."/>
            <person name="Morris B."/>
            <person name="McInerney M.J."/>
        </authorList>
    </citation>
    <scope>NUCLEOTIDE SEQUENCE [LARGE SCALE GENOMIC DNA]</scope>
    <source>
        <strain evidence="12 13">ALDC</strain>
    </source>
</reference>
<dbReference type="CDD" id="cd00082">
    <property type="entry name" value="HisKA"/>
    <property type="match status" value="1"/>
</dbReference>
<keyword evidence="9" id="KW-0812">Transmembrane</keyword>
<dbReference type="Proteomes" id="UP000298602">
    <property type="component" value="Chromosome"/>
</dbReference>
<dbReference type="OrthoDB" id="9773941at2"/>
<evidence type="ECO:0000256" key="8">
    <source>
        <dbReference type="ARBA" id="ARBA00023012"/>
    </source>
</evidence>
<dbReference type="PANTHER" id="PTHR43065">
    <property type="entry name" value="SENSOR HISTIDINE KINASE"/>
    <property type="match status" value="1"/>
</dbReference>
<dbReference type="InterPro" id="IPR036890">
    <property type="entry name" value="HATPase_C_sf"/>
</dbReference>
<dbReference type="SMART" id="SM00091">
    <property type="entry name" value="PAS"/>
    <property type="match status" value="1"/>
</dbReference>
<dbReference type="GO" id="GO:0000155">
    <property type="term" value="F:phosphorelay sensor kinase activity"/>
    <property type="evidence" value="ECO:0007669"/>
    <property type="project" value="InterPro"/>
</dbReference>
<dbReference type="InterPro" id="IPR036097">
    <property type="entry name" value="HisK_dim/P_sf"/>
</dbReference>
<evidence type="ECO:0000256" key="2">
    <source>
        <dbReference type="ARBA" id="ARBA00012438"/>
    </source>
</evidence>
<evidence type="ECO:0000256" key="7">
    <source>
        <dbReference type="ARBA" id="ARBA00022840"/>
    </source>
</evidence>
<reference evidence="12 13" key="2">
    <citation type="submission" date="2019-05" db="EMBL/GenBank/DDBJ databases">
        <authorList>
            <person name="Suflita J.M."/>
            <person name="Marks C.R."/>
        </authorList>
    </citation>
    <scope>NUCLEOTIDE SEQUENCE [LARGE SCALE GENOMIC DNA]</scope>
    <source>
        <strain evidence="12 13">ALDC</strain>
    </source>
</reference>
<name>A0A4P8L420_9BACT</name>
<evidence type="ECO:0000313" key="13">
    <source>
        <dbReference type="Proteomes" id="UP000298602"/>
    </source>
</evidence>
<dbReference type="Pfam" id="PF25323">
    <property type="entry name" value="6TM_PilS"/>
    <property type="match status" value="1"/>
</dbReference>
<dbReference type="CDD" id="cd00130">
    <property type="entry name" value="PAS"/>
    <property type="match status" value="1"/>
</dbReference>
<evidence type="ECO:0000259" key="11">
    <source>
        <dbReference type="PROSITE" id="PS50112"/>
    </source>
</evidence>
<dbReference type="InterPro" id="IPR000014">
    <property type="entry name" value="PAS"/>
</dbReference>
<dbReference type="GO" id="GO:0005524">
    <property type="term" value="F:ATP binding"/>
    <property type="evidence" value="ECO:0007669"/>
    <property type="project" value="UniProtKB-KW"/>
</dbReference>
<dbReference type="AlphaFoldDB" id="A0A4P8L420"/>
<dbReference type="InterPro" id="IPR003594">
    <property type="entry name" value="HATPase_dom"/>
</dbReference>
<gene>
    <name evidence="12" type="ORF">FDQ92_10990</name>
</gene>
<dbReference type="PROSITE" id="PS50109">
    <property type="entry name" value="HIS_KIN"/>
    <property type="match status" value="1"/>
</dbReference>
<dbReference type="InterPro" id="IPR005467">
    <property type="entry name" value="His_kinase_dom"/>
</dbReference>
<proteinExistence type="predicted"/>
<keyword evidence="9" id="KW-0472">Membrane</keyword>
<dbReference type="InterPro" id="IPR004358">
    <property type="entry name" value="Sig_transdc_His_kin-like_C"/>
</dbReference>
<dbReference type="Pfam" id="PF00512">
    <property type="entry name" value="HisKA"/>
    <property type="match status" value="1"/>
</dbReference>
<evidence type="ECO:0000256" key="3">
    <source>
        <dbReference type="ARBA" id="ARBA00022553"/>
    </source>
</evidence>
<evidence type="ECO:0000256" key="4">
    <source>
        <dbReference type="ARBA" id="ARBA00022679"/>
    </source>
</evidence>
<keyword evidence="5" id="KW-0547">Nucleotide-binding</keyword>
<dbReference type="Gene3D" id="3.30.450.20">
    <property type="entry name" value="PAS domain"/>
    <property type="match status" value="1"/>
</dbReference>
<dbReference type="PROSITE" id="PS50112">
    <property type="entry name" value="PAS"/>
    <property type="match status" value="1"/>
</dbReference>
<evidence type="ECO:0000313" key="12">
    <source>
        <dbReference type="EMBL" id="QCQ22648.1"/>
    </source>
</evidence>
<keyword evidence="9" id="KW-1133">Transmembrane helix</keyword>
<keyword evidence="4" id="KW-0808">Transferase</keyword>
<dbReference type="PANTHER" id="PTHR43065:SF10">
    <property type="entry name" value="PEROXIDE STRESS-ACTIVATED HISTIDINE KINASE MAK3"/>
    <property type="match status" value="1"/>
</dbReference>
<feature type="transmembrane region" description="Helical" evidence="9">
    <location>
        <begin position="173"/>
        <end position="196"/>
    </location>
</feature>
<keyword evidence="8" id="KW-0902">Two-component regulatory system</keyword>
<keyword evidence="6" id="KW-0418">Kinase</keyword>
<feature type="transmembrane region" description="Helical" evidence="9">
    <location>
        <begin position="60"/>
        <end position="78"/>
    </location>
</feature>
<organism evidence="12 13">
    <name type="scientific">Desulfoglaeba alkanexedens ALDC</name>
    <dbReference type="NCBI Taxonomy" id="980445"/>
    <lineage>
        <taxon>Bacteria</taxon>
        <taxon>Pseudomonadati</taxon>
        <taxon>Thermodesulfobacteriota</taxon>
        <taxon>Syntrophobacteria</taxon>
        <taxon>Syntrophobacterales</taxon>
        <taxon>Syntrophobacteraceae</taxon>
        <taxon>Desulfoglaeba</taxon>
    </lineage>
</organism>
<feature type="transmembrane region" description="Helical" evidence="9">
    <location>
        <begin position="134"/>
        <end position="153"/>
    </location>
</feature>
<evidence type="ECO:0000256" key="1">
    <source>
        <dbReference type="ARBA" id="ARBA00000085"/>
    </source>
</evidence>
<dbReference type="SUPFAM" id="SSF55874">
    <property type="entry name" value="ATPase domain of HSP90 chaperone/DNA topoisomerase II/histidine kinase"/>
    <property type="match status" value="1"/>
</dbReference>
<feature type="domain" description="Histidine kinase" evidence="10">
    <location>
        <begin position="355"/>
        <end position="569"/>
    </location>
</feature>
<protein>
    <recommendedName>
        <fullName evidence="2">histidine kinase</fullName>
        <ecNumber evidence="2">2.7.13.3</ecNumber>
    </recommendedName>
</protein>
<keyword evidence="3" id="KW-0597">Phosphoprotein</keyword>
<dbReference type="InterPro" id="IPR003661">
    <property type="entry name" value="HisK_dim/P_dom"/>
</dbReference>
<feature type="domain" description="PAS" evidence="11">
    <location>
        <begin position="216"/>
        <end position="267"/>
    </location>
</feature>
<evidence type="ECO:0000256" key="9">
    <source>
        <dbReference type="SAM" id="Phobius"/>
    </source>
</evidence>
<keyword evidence="13" id="KW-1185">Reference proteome</keyword>
<keyword evidence="7" id="KW-0067">ATP-binding</keyword>
<accession>A0A4P8L420</accession>
<dbReference type="EC" id="2.7.13.3" evidence="2"/>
<feature type="transmembrane region" description="Helical" evidence="9">
    <location>
        <begin position="111"/>
        <end position="127"/>
    </location>
</feature>
<evidence type="ECO:0000256" key="6">
    <source>
        <dbReference type="ARBA" id="ARBA00022777"/>
    </source>
</evidence>
<dbReference type="Pfam" id="PF02518">
    <property type="entry name" value="HATPase_c"/>
    <property type="match status" value="1"/>
</dbReference>
<feature type="transmembrane region" description="Helical" evidence="9">
    <location>
        <begin position="87"/>
        <end position="105"/>
    </location>
</feature>
<dbReference type="SMART" id="SM00387">
    <property type="entry name" value="HATPase_c"/>
    <property type="match status" value="1"/>
</dbReference>
<dbReference type="RefSeq" id="WP_137424932.1">
    <property type="nucleotide sequence ID" value="NZ_CP040098.1"/>
</dbReference>
<comment type="catalytic activity">
    <reaction evidence="1">
        <text>ATP + protein L-histidine = ADP + protein N-phospho-L-histidine.</text>
        <dbReference type="EC" id="2.7.13.3"/>
    </reaction>
</comment>
<dbReference type="Gene3D" id="1.10.287.130">
    <property type="match status" value="1"/>
</dbReference>
<evidence type="ECO:0000259" key="10">
    <source>
        <dbReference type="PROSITE" id="PS50109"/>
    </source>
</evidence>
<dbReference type="SUPFAM" id="SSF47384">
    <property type="entry name" value="Homodimeric domain of signal transducing histidine kinase"/>
    <property type="match status" value="1"/>
</dbReference>
<sequence length="569" mass="62546">MAAGELRSTLPAVAGAAALQRRIQGLLFYRLLMAVFFLTLTLLCEFRGRESPASSPLEPLYVFSGVLFVFTLVGVVSLRRVRRLETFAYAQLFFDVAAVTAVILLTGGVDSSFSFLYMPVIISAAVLTQRRGSLWIASATCLAYGLVMDLQYFGWLTPYAYFVDGAPPRDSGAFFYALVMHMAAFFLVAFLSGYLAEELQKSSREVKRQKRDLCRIEALYRSIVTRMGSGLLGLATDGTVQYGNRAAEEILGRPLGTLIGRHVSEIFPSLRADVETKVEPEETGTSSRGKELRYDAPDGRCAHLAYTLSKLQPGEGENGLEGWILIFQDQTAYKALEEHLRRLEQLAFAGKMAAEVVHEIKNPLAAISGAVQILQADLEDDPLKARLGAILTREIDRVNELVSQFLWLAREPQKAGFKESVAVTEAIEEVLAGLEREGRLLPQHRVHVAVGPDECVVINRSHFRRVLENVLLNSLESMPGEGTVTIRSIREGSKGNGTAFLRLDVQDTGTGIARDATDRIFEPFFTTKESGLGLGLSIVYRLMETAGGRAEVRGTSPQGTCFSLLFPLS</sequence>